<protein>
    <recommendedName>
        <fullName evidence="5">Secreted protein</fullName>
    </recommendedName>
</protein>
<feature type="compositionally biased region" description="Gly residues" evidence="1">
    <location>
        <begin position="67"/>
        <end position="79"/>
    </location>
</feature>
<feature type="region of interest" description="Disordered" evidence="1">
    <location>
        <begin position="65"/>
        <end position="85"/>
    </location>
</feature>
<evidence type="ECO:0000313" key="3">
    <source>
        <dbReference type="EMBL" id="EOX92928.1"/>
    </source>
</evidence>
<dbReference type="Proteomes" id="UP000026915">
    <property type="component" value="Chromosome 1"/>
</dbReference>
<feature type="chain" id="PRO_5001596187" description="Secreted protein" evidence="2">
    <location>
        <begin position="20"/>
        <end position="85"/>
    </location>
</feature>
<keyword evidence="2" id="KW-0732">Signal</keyword>
<evidence type="ECO:0000256" key="1">
    <source>
        <dbReference type="SAM" id="MobiDB-lite"/>
    </source>
</evidence>
<dbReference type="Gramene" id="EOX92928">
    <property type="protein sequence ID" value="EOX92928"/>
    <property type="gene ID" value="TCM_001790"/>
</dbReference>
<dbReference type="AlphaFoldDB" id="A0A061DSG9"/>
<sequence length="85" mass="8871">MPAKPLKTMPFCLVLPASACLYETTSFCPRTLAGESLRLPLPASSSLLSSLCRRVLKSRVVQFFGQPGEGGSGTPGVGGQNPHPA</sequence>
<reference evidence="3 4" key="1">
    <citation type="journal article" date="2013" name="Genome Biol.">
        <title>The genome sequence of the most widely cultivated cacao type and its use to identify candidate genes regulating pod color.</title>
        <authorList>
            <person name="Motamayor J.C."/>
            <person name="Mockaitis K."/>
            <person name="Schmutz J."/>
            <person name="Haiminen N."/>
            <person name="Iii D.L."/>
            <person name="Cornejo O."/>
            <person name="Findley S.D."/>
            <person name="Zheng P."/>
            <person name="Utro F."/>
            <person name="Royaert S."/>
            <person name="Saski C."/>
            <person name="Jenkins J."/>
            <person name="Podicheti R."/>
            <person name="Zhao M."/>
            <person name="Scheffler B.E."/>
            <person name="Stack J.C."/>
            <person name="Feltus F.A."/>
            <person name="Mustiga G.M."/>
            <person name="Amores F."/>
            <person name="Phillips W."/>
            <person name="Marelli J.P."/>
            <person name="May G.D."/>
            <person name="Shapiro H."/>
            <person name="Ma J."/>
            <person name="Bustamante C.D."/>
            <person name="Schnell R.J."/>
            <person name="Main D."/>
            <person name="Gilbert D."/>
            <person name="Parida L."/>
            <person name="Kuhn D.N."/>
        </authorList>
    </citation>
    <scope>NUCLEOTIDE SEQUENCE [LARGE SCALE GENOMIC DNA]</scope>
    <source>
        <strain evidence="4">cv. Matina 1-6</strain>
    </source>
</reference>
<organism evidence="3 4">
    <name type="scientific">Theobroma cacao</name>
    <name type="common">Cacao</name>
    <name type="synonym">Cocoa</name>
    <dbReference type="NCBI Taxonomy" id="3641"/>
    <lineage>
        <taxon>Eukaryota</taxon>
        <taxon>Viridiplantae</taxon>
        <taxon>Streptophyta</taxon>
        <taxon>Embryophyta</taxon>
        <taxon>Tracheophyta</taxon>
        <taxon>Spermatophyta</taxon>
        <taxon>Magnoliopsida</taxon>
        <taxon>eudicotyledons</taxon>
        <taxon>Gunneridae</taxon>
        <taxon>Pentapetalae</taxon>
        <taxon>rosids</taxon>
        <taxon>malvids</taxon>
        <taxon>Malvales</taxon>
        <taxon>Malvaceae</taxon>
        <taxon>Byttnerioideae</taxon>
        <taxon>Theobroma</taxon>
    </lineage>
</organism>
<gene>
    <name evidence="3" type="ORF">TCM_001790</name>
</gene>
<accession>A0A061DSG9</accession>
<evidence type="ECO:0008006" key="5">
    <source>
        <dbReference type="Google" id="ProtNLM"/>
    </source>
</evidence>
<keyword evidence="4" id="KW-1185">Reference proteome</keyword>
<name>A0A061DSG9_THECC</name>
<evidence type="ECO:0000313" key="4">
    <source>
        <dbReference type="Proteomes" id="UP000026915"/>
    </source>
</evidence>
<dbReference type="HOGENOM" id="CLU_192521_0_0_1"/>
<dbReference type="InParanoid" id="A0A061DSG9"/>
<feature type="signal peptide" evidence="2">
    <location>
        <begin position="1"/>
        <end position="19"/>
    </location>
</feature>
<evidence type="ECO:0000256" key="2">
    <source>
        <dbReference type="SAM" id="SignalP"/>
    </source>
</evidence>
<dbReference type="EMBL" id="CM001879">
    <property type="protein sequence ID" value="EOX92928.1"/>
    <property type="molecule type" value="Genomic_DNA"/>
</dbReference>
<proteinExistence type="predicted"/>